<protein>
    <submittedName>
        <fullName evidence="1">Uncharacterized protein</fullName>
    </submittedName>
</protein>
<name>A0A9D4ZTD3_PEA</name>
<keyword evidence="2" id="KW-1185">Reference proteome</keyword>
<comment type="caution">
    <text evidence="1">The sequence shown here is derived from an EMBL/GenBank/DDBJ whole genome shotgun (WGS) entry which is preliminary data.</text>
</comment>
<dbReference type="AlphaFoldDB" id="A0A9D4ZTD3"/>
<dbReference type="EMBL" id="JAMSHJ010000007">
    <property type="protein sequence ID" value="KAI5384697.1"/>
    <property type="molecule type" value="Genomic_DNA"/>
</dbReference>
<organism evidence="1 2">
    <name type="scientific">Pisum sativum</name>
    <name type="common">Garden pea</name>
    <name type="synonym">Lathyrus oleraceus</name>
    <dbReference type="NCBI Taxonomy" id="3888"/>
    <lineage>
        <taxon>Eukaryota</taxon>
        <taxon>Viridiplantae</taxon>
        <taxon>Streptophyta</taxon>
        <taxon>Embryophyta</taxon>
        <taxon>Tracheophyta</taxon>
        <taxon>Spermatophyta</taxon>
        <taxon>Magnoliopsida</taxon>
        <taxon>eudicotyledons</taxon>
        <taxon>Gunneridae</taxon>
        <taxon>Pentapetalae</taxon>
        <taxon>rosids</taxon>
        <taxon>fabids</taxon>
        <taxon>Fabales</taxon>
        <taxon>Fabaceae</taxon>
        <taxon>Papilionoideae</taxon>
        <taxon>50 kb inversion clade</taxon>
        <taxon>NPAAA clade</taxon>
        <taxon>Hologalegina</taxon>
        <taxon>IRL clade</taxon>
        <taxon>Fabeae</taxon>
        <taxon>Lathyrus</taxon>
    </lineage>
</organism>
<dbReference type="Gramene" id="Psat07G0163500-T1">
    <property type="protein sequence ID" value="KAI5384697.1"/>
    <property type="gene ID" value="KIW84_071635"/>
</dbReference>
<evidence type="ECO:0000313" key="1">
    <source>
        <dbReference type="EMBL" id="KAI5384697.1"/>
    </source>
</evidence>
<sequence>MVCPYGTLQELADYGEKWVNCTKGMFRKEALGFEEQKSYKNAMEASKKWKLASFHQVDIDTDEISHLDVDTLIGHGGNIKVYRDGSGCEATRERKKELAERRENDLREDLLL</sequence>
<accession>A0A9D4ZTD3</accession>
<proteinExistence type="predicted"/>
<gene>
    <name evidence="1" type="ORF">KIW84_071635</name>
</gene>
<dbReference type="Proteomes" id="UP001058974">
    <property type="component" value="Chromosome 7"/>
</dbReference>
<evidence type="ECO:0000313" key="2">
    <source>
        <dbReference type="Proteomes" id="UP001058974"/>
    </source>
</evidence>
<reference evidence="1 2" key="1">
    <citation type="journal article" date="2022" name="Nat. Genet.">
        <title>Improved pea reference genome and pan-genome highlight genomic features and evolutionary characteristics.</title>
        <authorList>
            <person name="Yang T."/>
            <person name="Liu R."/>
            <person name="Luo Y."/>
            <person name="Hu S."/>
            <person name="Wang D."/>
            <person name="Wang C."/>
            <person name="Pandey M.K."/>
            <person name="Ge S."/>
            <person name="Xu Q."/>
            <person name="Li N."/>
            <person name="Li G."/>
            <person name="Huang Y."/>
            <person name="Saxena R.K."/>
            <person name="Ji Y."/>
            <person name="Li M."/>
            <person name="Yan X."/>
            <person name="He Y."/>
            <person name="Liu Y."/>
            <person name="Wang X."/>
            <person name="Xiang C."/>
            <person name="Varshney R.K."/>
            <person name="Ding H."/>
            <person name="Gao S."/>
            <person name="Zong X."/>
        </authorList>
    </citation>
    <scope>NUCLEOTIDE SEQUENCE [LARGE SCALE GENOMIC DNA]</scope>
    <source>
        <strain evidence="1 2">cv. Zhongwan 6</strain>
    </source>
</reference>